<dbReference type="RefSeq" id="WP_264512265.1">
    <property type="nucleotide sequence ID" value="NZ_JAPDDR010000003.1"/>
</dbReference>
<protein>
    <submittedName>
        <fullName evidence="1">Uncharacterized protein</fullName>
    </submittedName>
</protein>
<evidence type="ECO:0000313" key="2">
    <source>
        <dbReference type="Proteomes" id="UP001165653"/>
    </source>
</evidence>
<proteinExistence type="predicted"/>
<gene>
    <name evidence="1" type="ORF">OJ996_06065</name>
</gene>
<keyword evidence="2" id="KW-1185">Reference proteome</keyword>
<accession>A0ABT3G0D2</accession>
<sequence length="360" mass="36500">MSEKASEEVRPVTGMSRSTAVFFSTEPKTEPKPRLVMKPITSFALLAAIAATIGAANAAATDPVGYITTTINANVSGTPAGSATFVAPSLVAPSDFAGASTASPSGGTTITFASGVPVGLDGASMLEITSGASEGWWTTVVSSTATTITVADAFPAGLAANTSVAVRKFNTLDSVFGANNSAGLTPFNGTTPADEIQILDPVTQAATAYIYVGGAWTNIVTEEPSGSAIIHPGTSVLVIHHANTALSLVTSGSVKTTKTQVDVYPSDNWLGQPNPTGGTLGTLTLAPQILTNDNVLLTRPDPGTGQPTDTFVAVAGTMYNAVTEEPSDSEPVVEGSGYVLRRLPADAASTITIPAQLIAQ</sequence>
<comment type="caution">
    <text evidence="1">The sequence shown here is derived from an EMBL/GenBank/DDBJ whole genome shotgun (WGS) entry which is preliminary data.</text>
</comment>
<name>A0ABT3G0D2_9BACT</name>
<organism evidence="1 2">
    <name type="scientific">Luteolibacter rhizosphaerae</name>
    <dbReference type="NCBI Taxonomy" id="2989719"/>
    <lineage>
        <taxon>Bacteria</taxon>
        <taxon>Pseudomonadati</taxon>
        <taxon>Verrucomicrobiota</taxon>
        <taxon>Verrucomicrobiia</taxon>
        <taxon>Verrucomicrobiales</taxon>
        <taxon>Verrucomicrobiaceae</taxon>
        <taxon>Luteolibacter</taxon>
    </lineage>
</organism>
<reference evidence="1" key="1">
    <citation type="submission" date="2022-10" db="EMBL/GenBank/DDBJ databases">
        <title>Luteolibacter sp. GHJ8, whole genome shotgun sequencing project.</title>
        <authorList>
            <person name="Zhao G."/>
            <person name="Shen L."/>
        </authorList>
    </citation>
    <scope>NUCLEOTIDE SEQUENCE</scope>
    <source>
        <strain evidence="1">GHJ8</strain>
    </source>
</reference>
<evidence type="ECO:0000313" key="1">
    <source>
        <dbReference type="EMBL" id="MCW1913127.1"/>
    </source>
</evidence>
<dbReference type="Proteomes" id="UP001165653">
    <property type="component" value="Unassembled WGS sequence"/>
</dbReference>
<dbReference type="EMBL" id="JAPDDR010000003">
    <property type="protein sequence ID" value="MCW1913127.1"/>
    <property type="molecule type" value="Genomic_DNA"/>
</dbReference>